<name>A0A4R8UZR1_9MICO</name>
<dbReference type="RefSeq" id="WP_134502030.1">
    <property type="nucleotide sequence ID" value="NZ_SOEY01000008.1"/>
</dbReference>
<comment type="caution">
    <text evidence="2">The sequence shown here is derived from an EMBL/GenBank/DDBJ whole genome shotgun (WGS) entry which is preliminary data.</text>
</comment>
<dbReference type="Proteomes" id="UP000298173">
    <property type="component" value="Unassembled WGS sequence"/>
</dbReference>
<proteinExistence type="predicted"/>
<dbReference type="InterPro" id="IPR006311">
    <property type="entry name" value="TAT_signal"/>
</dbReference>
<dbReference type="InterPro" id="IPR054209">
    <property type="entry name" value="DUF6916"/>
</dbReference>
<reference evidence="2 3" key="1">
    <citation type="submission" date="2019-03" db="EMBL/GenBank/DDBJ databases">
        <title>Genomics of glacier-inhabiting Cryobacterium strains.</title>
        <authorList>
            <person name="Liu Q."/>
            <person name="Xin Y.-H."/>
        </authorList>
    </citation>
    <scope>NUCLEOTIDE SEQUENCE [LARGE SCALE GENOMIC DNA]</scope>
    <source>
        <strain evidence="2 3">HLT2-23</strain>
    </source>
</reference>
<sequence length="139" mass="14470">MLDISRRSVMTLGIGTVGLATLTVIAQPSLALAATRLNLLAPADPVRSNFTGLIGQVFRADATGGSFGLTLTAVHDLEPATVLDDELRFNLIFDAADALPAEGIYLLSNADAAPTSLFISSIGSTEGPTTMQALVNRRV</sequence>
<evidence type="ECO:0000313" key="3">
    <source>
        <dbReference type="Proteomes" id="UP000298173"/>
    </source>
</evidence>
<keyword evidence="3" id="KW-1185">Reference proteome</keyword>
<evidence type="ECO:0000259" key="1">
    <source>
        <dbReference type="Pfam" id="PF21880"/>
    </source>
</evidence>
<accession>A0A4R8UZR1</accession>
<feature type="domain" description="DUF6916" evidence="1">
    <location>
        <begin position="48"/>
        <end position="133"/>
    </location>
</feature>
<dbReference type="EMBL" id="SOEY01000008">
    <property type="protein sequence ID" value="TFB75343.1"/>
    <property type="molecule type" value="Genomic_DNA"/>
</dbReference>
<dbReference type="OrthoDB" id="4979693at2"/>
<protein>
    <recommendedName>
        <fullName evidence="1">DUF6916 domain-containing protein</fullName>
    </recommendedName>
</protein>
<dbReference type="PROSITE" id="PS51318">
    <property type="entry name" value="TAT"/>
    <property type="match status" value="1"/>
</dbReference>
<organism evidence="2 3">
    <name type="scientific">Cryobacterium glaciale</name>
    <dbReference type="NCBI Taxonomy" id="1259145"/>
    <lineage>
        <taxon>Bacteria</taxon>
        <taxon>Bacillati</taxon>
        <taxon>Actinomycetota</taxon>
        <taxon>Actinomycetes</taxon>
        <taxon>Micrococcales</taxon>
        <taxon>Microbacteriaceae</taxon>
        <taxon>Cryobacterium</taxon>
    </lineage>
</organism>
<evidence type="ECO:0000313" key="2">
    <source>
        <dbReference type="EMBL" id="TFB75343.1"/>
    </source>
</evidence>
<dbReference type="Pfam" id="PF21880">
    <property type="entry name" value="DUF6916"/>
    <property type="match status" value="1"/>
</dbReference>
<dbReference type="AlphaFoldDB" id="A0A4R8UZR1"/>
<gene>
    <name evidence="2" type="ORF">E3O06_05835</name>
</gene>